<evidence type="ECO:0000313" key="2">
    <source>
        <dbReference type="EMBL" id="CAD8042851.1"/>
    </source>
</evidence>
<protein>
    <submittedName>
        <fullName evidence="2">Uncharacterized protein</fullName>
    </submittedName>
</protein>
<feature type="compositionally biased region" description="Low complexity" evidence="1">
    <location>
        <begin position="15"/>
        <end position="25"/>
    </location>
</feature>
<proteinExistence type="predicted"/>
<gene>
    <name evidence="2" type="ORF">PPRIM_AZ9-3.1.T0040066</name>
</gene>
<dbReference type="OMA" id="FLNQQYD"/>
<evidence type="ECO:0000313" key="3">
    <source>
        <dbReference type="Proteomes" id="UP000688137"/>
    </source>
</evidence>
<evidence type="ECO:0000256" key="1">
    <source>
        <dbReference type="SAM" id="MobiDB-lite"/>
    </source>
</evidence>
<sequence length="250" mass="30341">MNNINELTTYRSRSHYSPSQLSSSSGFLNQQYDEFVNKIYGKTRQIKIHHLIPKQTNKVFEIQTPQFEDAIYKKMDDYIKNEKLSRRETRIQERIIEKEVIQQYKERQHPFKLLIPDQSYIKILQSCQNYMPKFKFARFNSPNNQENNEKLLLKVSELLQQRKQRSDIYKKQLEYERKRNKKILRQNFSTEKTQRVPSPLKLKNIEQIIQKCKEQSEGCSSEIKEINKNKYQLNKNYQLIKDQYNDIFNQ</sequence>
<dbReference type="EMBL" id="CAJJDM010000001">
    <property type="protein sequence ID" value="CAD8042851.1"/>
    <property type="molecule type" value="Genomic_DNA"/>
</dbReference>
<comment type="caution">
    <text evidence="2">The sequence shown here is derived from an EMBL/GenBank/DDBJ whole genome shotgun (WGS) entry which is preliminary data.</text>
</comment>
<dbReference type="Proteomes" id="UP000688137">
    <property type="component" value="Unassembled WGS sequence"/>
</dbReference>
<feature type="compositionally biased region" description="Polar residues" evidence="1">
    <location>
        <begin position="1"/>
        <end position="11"/>
    </location>
</feature>
<feature type="region of interest" description="Disordered" evidence="1">
    <location>
        <begin position="1"/>
        <end position="25"/>
    </location>
</feature>
<accession>A0A8S1JMD1</accession>
<name>A0A8S1JMD1_PARPR</name>
<dbReference type="AlphaFoldDB" id="A0A8S1JMD1"/>
<keyword evidence="3" id="KW-1185">Reference proteome</keyword>
<reference evidence="2" key="1">
    <citation type="submission" date="2021-01" db="EMBL/GenBank/DDBJ databases">
        <authorList>
            <consortium name="Genoscope - CEA"/>
            <person name="William W."/>
        </authorList>
    </citation>
    <scope>NUCLEOTIDE SEQUENCE</scope>
</reference>
<organism evidence="2 3">
    <name type="scientific">Paramecium primaurelia</name>
    <dbReference type="NCBI Taxonomy" id="5886"/>
    <lineage>
        <taxon>Eukaryota</taxon>
        <taxon>Sar</taxon>
        <taxon>Alveolata</taxon>
        <taxon>Ciliophora</taxon>
        <taxon>Intramacronucleata</taxon>
        <taxon>Oligohymenophorea</taxon>
        <taxon>Peniculida</taxon>
        <taxon>Parameciidae</taxon>
        <taxon>Paramecium</taxon>
    </lineage>
</organism>